<evidence type="ECO:0000313" key="1">
    <source>
        <dbReference type="EMBL" id="CEP16771.1"/>
    </source>
</evidence>
<evidence type="ECO:0000313" key="2">
    <source>
        <dbReference type="Proteomes" id="UP000054107"/>
    </source>
</evidence>
<reference evidence="1 2" key="1">
    <citation type="submission" date="2014-09" db="EMBL/GenBank/DDBJ databases">
        <authorList>
            <person name="Ellenberger Sabrina"/>
        </authorList>
    </citation>
    <scope>NUCLEOTIDE SEQUENCE [LARGE SCALE GENOMIC DNA]</scope>
    <source>
        <strain evidence="1 2">CBS 412.66</strain>
    </source>
</reference>
<name>A0A0B7NE42_9FUNG</name>
<proteinExistence type="predicted"/>
<dbReference type="Gene3D" id="3.30.420.10">
    <property type="entry name" value="Ribonuclease H-like superfamily/Ribonuclease H"/>
    <property type="match status" value="1"/>
</dbReference>
<accession>A0A0B7NE42</accession>
<dbReference type="SUPFAM" id="SSF56672">
    <property type="entry name" value="DNA/RNA polymerases"/>
    <property type="match status" value="1"/>
</dbReference>
<evidence type="ECO:0008006" key="3">
    <source>
        <dbReference type="Google" id="ProtNLM"/>
    </source>
</evidence>
<dbReference type="GO" id="GO:0003676">
    <property type="term" value="F:nucleic acid binding"/>
    <property type="evidence" value="ECO:0007669"/>
    <property type="project" value="InterPro"/>
</dbReference>
<dbReference type="InterPro" id="IPR043502">
    <property type="entry name" value="DNA/RNA_pol_sf"/>
</dbReference>
<dbReference type="OrthoDB" id="2285631at2759"/>
<dbReference type="Proteomes" id="UP000054107">
    <property type="component" value="Unassembled WGS sequence"/>
</dbReference>
<dbReference type="InterPro" id="IPR012337">
    <property type="entry name" value="RNaseH-like_sf"/>
</dbReference>
<protein>
    <recommendedName>
        <fullName evidence="3">Integrase catalytic domain-containing protein</fullName>
    </recommendedName>
</protein>
<dbReference type="InterPro" id="IPR043128">
    <property type="entry name" value="Rev_trsase/Diguanyl_cyclase"/>
</dbReference>
<dbReference type="EMBL" id="LN733280">
    <property type="protein sequence ID" value="CEP16771.1"/>
    <property type="molecule type" value="Genomic_DNA"/>
</dbReference>
<dbReference type="InterPro" id="IPR036397">
    <property type="entry name" value="RNaseH_sf"/>
</dbReference>
<dbReference type="AlphaFoldDB" id="A0A0B7NE42"/>
<dbReference type="SUPFAM" id="SSF53098">
    <property type="entry name" value="Ribonuclease H-like"/>
    <property type="match status" value="1"/>
</dbReference>
<keyword evidence="2" id="KW-1185">Reference proteome</keyword>
<dbReference type="Gene3D" id="3.30.70.270">
    <property type="match status" value="1"/>
</dbReference>
<gene>
    <name evidence="1" type="primary">PARPA_11048.1 scaffold 42241</name>
</gene>
<organism evidence="1 2">
    <name type="scientific">Parasitella parasitica</name>
    <dbReference type="NCBI Taxonomy" id="35722"/>
    <lineage>
        <taxon>Eukaryota</taxon>
        <taxon>Fungi</taxon>
        <taxon>Fungi incertae sedis</taxon>
        <taxon>Mucoromycota</taxon>
        <taxon>Mucoromycotina</taxon>
        <taxon>Mucoromycetes</taxon>
        <taxon>Mucorales</taxon>
        <taxon>Mucorineae</taxon>
        <taxon>Mucoraceae</taxon>
        <taxon>Parasitella</taxon>
    </lineage>
</organism>
<feature type="non-terminal residue" evidence="1">
    <location>
        <position position="1"/>
    </location>
</feature>
<sequence>GTSLSGFAAVNNDSVVHLAHEIGTLPHLGEISLDVSDNKTNIHHTFEVFSFYSEENVHVLLVSRHGFQTGPRLPDFIDDSIQPNAHFFGSDDERAPFLNSLQELLVQNSQIDMKNIACNLPDSVIKLNIVPGSVAWINLEWFVIFYWIVVFALCNIRVLKCDNGKLMPDSRKLTKIAQWPAIKTGRQLALFLGLMSYFRCSIPCYSRLTKDLDSLKQYKNLAAVWNESYSKANLKEALTMALSAMGVMLYQIVDDQICYVGLWETIFSYTLDTVHLPGNFTVIPDALSRLHEDDADVSARHLLGGRNYADGDELIKRKKKSSSKLKTASTSKIKMKYAPVHVTKVLQSDSDFDSKLLQVFSFSGWPSKQLTSDRGAEFVNQIIEAMMEVGGIDRRLVLAYNFLGNSTAENHIKLTKATTIKLLNDKRDQWEHYISWINYIIDTQAADHAKFAKKHKVVESAYPIGSRVMIKNVNRQNKLNERCERPYLIHNVTDSGNYTLIDKTGALLSRDIPIDQIVYNAAANPKPTSVDEFCKKHYEIQAVNDQRKPRQLFIQSALEGSDDPIEHTWKPVENFDSTKHIELYWGRRGGAKAKRKA</sequence>